<dbReference type="Gene3D" id="1.10.287.3160">
    <property type="match status" value="1"/>
</dbReference>
<dbReference type="STRING" id="8469.M7BIF5"/>
<dbReference type="AlphaFoldDB" id="M7BIF5"/>
<proteinExistence type="predicted"/>
<accession>M7BIF5</accession>
<sequence length="116" mass="13169">MKKFDLLGCKVCSFSGLQLFIGNYQTILVKYDFLSYSKLVEFQAFLPPEQQQAFQALLDEGKLVAKVALQAMVDTVSCSLAHRMVLCRDSWLQSFSFPKEIQIALEGLPFDSHKLQ</sequence>
<keyword evidence="2" id="KW-1185">Reference proteome</keyword>
<protein>
    <submittedName>
        <fullName evidence="1">Uncharacterized protein</fullName>
    </submittedName>
</protein>
<evidence type="ECO:0000313" key="2">
    <source>
        <dbReference type="Proteomes" id="UP000031443"/>
    </source>
</evidence>
<dbReference type="Proteomes" id="UP000031443">
    <property type="component" value="Unassembled WGS sequence"/>
</dbReference>
<evidence type="ECO:0000313" key="1">
    <source>
        <dbReference type="EMBL" id="EMP36979.1"/>
    </source>
</evidence>
<reference evidence="2" key="1">
    <citation type="journal article" date="2013" name="Nat. Genet.">
        <title>The draft genomes of soft-shell turtle and green sea turtle yield insights into the development and evolution of the turtle-specific body plan.</title>
        <authorList>
            <person name="Wang Z."/>
            <person name="Pascual-Anaya J."/>
            <person name="Zadissa A."/>
            <person name="Li W."/>
            <person name="Niimura Y."/>
            <person name="Huang Z."/>
            <person name="Li C."/>
            <person name="White S."/>
            <person name="Xiong Z."/>
            <person name="Fang D."/>
            <person name="Wang B."/>
            <person name="Ming Y."/>
            <person name="Chen Y."/>
            <person name="Zheng Y."/>
            <person name="Kuraku S."/>
            <person name="Pignatelli M."/>
            <person name="Herrero J."/>
            <person name="Beal K."/>
            <person name="Nozawa M."/>
            <person name="Li Q."/>
            <person name="Wang J."/>
            <person name="Zhang H."/>
            <person name="Yu L."/>
            <person name="Shigenobu S."/>
            <person name="Wang J."/>
            <person name="Liu J."/>
            <person name="Flicek P."/>
            <person name="Searle S."/>
            <person name="Wang J."/>
            <person name="Kuratani S."/>
            <person name="Yin Y."/>
            <person name="Aken B."/>
            <person name="Zhang G."/>
            <person name="Irie N."/>
        </authorList>
    </citation>
    <scope>NUCLEOTIDE SEQUENCE [LARGE SCALE GENOMIC DNA]</scope>
</reference>
<name>M7BIF5_CHEMY</name>
<gene>
    <name evidence="1" type="ORF">UY3_05780</name>
</gene>
<dbReference type="EMBL" id="KB523250">
    <property type="protein sequence ID" value="EMP36979.1"/>
    <property type="molecule type" value="Genomic_DNA"/>
</dbReference>
<organism evidence="1 2">
    <name type="scientific">Chelonia mydas</name>
    <name type="common">Green sea-turtle</name>
    <name type="synonym">Chelonia agassizi</name>
    <dbReference type="NCBI Taxonomy" id="8469"/>
    <lineage>
        <taxon>Eukaryota</taxon>
        <taxon>Metazoa</taxon>
        <taxon>Chordata</taxon>
        <taxon>Craniata</taxon>
        <taxon>Vertebrata</taxon>
        <taxon>Euteleostomi</taxon>
        <taxon>Archelosauria</taxon>
        <taxon>Testudinata</taxon>
        <taxon>Testudines</taxon>
        <taxon>Cryptodira</taxon>
        <taxon>Durocryptodira</taxon>
        <taxon>Americhelydia</taxon>
        <taxon>Chelonioidea</taxon>
        <taxon>Cheloniidae</taxon>
        <taxon>Chelonia</taxon>
    </lineage>
</organism>